<comment type="similarity">
    <text evidence="1">Belongs to the sigma-70 factor family. ECF subfamily.</text>
</comment>
<dbReference type="GO" id="GO:0016987">
    <property type="term" value="F:sigma factor activity"/>
    <property type="evidence" value="ECO:0007669"/>
    <property type="project" value="UniProtKB-KW"/>
</dbReference>
<evidence type="ECO:0000256" key="2">
    <source>
        <dbReference type="ARBA" id="ARBA00023015"/>
    </source>
</evidence>
<dbReference type="Proteomes" id="UP000596117">
    <property type="component" value="Chromosome"/>
</dbReference>
<dbReference type="Gene3D" id="1.10.1740.10">
    <property type="match status" value="1"/>
</dbReference>
<dbReference type="PANTHER" id="PTHR43133:SF8">
    <property type="entry name" value="RNA POLYMERASE SIGMA FACTOR HI_1459-RELATED"/>
    <property type="match status" value="1"/>
</dbReference>
<dbReference type="Gene3D" id="1.10.10.10">
    <property type="entry name" value="Winged helix-like DNA-binding domain superfamily/Winged helix DNA-binding domain"/>
    <property type="match status" value="1"/>
</dbReference>
<evidence type="ECO:0000313" key="8">
    <source>
        <dbReference type="EMBL" id="QAT15087.1"/>
    </source>
</evidence>
<name>A0A410NZ09_BREDI</name>
<evidence type="ECO:0000256" key="3">
    <source>
        <dbReference type="ARBA" id="ARBA00023082"/>
    </source>
</evidence>
<evidence type="ECO:0000313" key="11">
    <source>
        <dbReference type="Proteomes" id="UP000596117"/>
    </source>
</evidence>
<keyword evidence="2" id="KW-0805">Transcription regulation</keyword>
<sequence length="185" mass="20933">MEGRVALQKRASHGEVGAFETLVGETKAGLYRFVRRYVGDADETYDLVQEAYAAAWLAIRRYDPERSFEAWLRTIAINKCRDWSRRRKIRRLFMGVADLQSSEALAVPDEQAGTEDRYDAAEQAQRLHALIAALPPKLKEPLLLTAIEERSHAEAAEILGLSVKAVEMRVARARQKLAQQLRVQA</sequence>
<evidence type="ECO:0000256" key="5">
    <source>
        <dbReference type="ARBA" id="ARBA00023163"/>
    </source>
</evidence>
<evidence type="ECO:0000259" key="6">
    <source>
        <dbReference type="Pfam" id="PF04542"/>
    </source>
</evidence>
<dbReference type="InterPro" id="IPR013324">
    <property type="entry name" value="RNA_pol_sigma_r3/r4-like"/>
</dbReference>
<proteinExistence type="inferred from homology"/>
<dbReference type="NCBIfam" id="TIGR02937">
    <property type="entry name" value="sigma70-ECF"/>
    <property type="match status" value="1"/>
</dbReference>
<reference evidence="9 11" key="2">
    <citation type="submission" date="2020-12" db="EMBL/GenBank/DDBJ databases">
        <title>FDA dAtabase for Regulatory Grade micrObial Sequences (FDA-ARGOS): Supporting development and validation of Infectious Disease Dx tests.</title>
        <authorList>
            <person name="Kerrigan L."/>
            <person name="Long C."/>
            <person name="Tallon L."/>
            <person name="Sadzewicz L."/>
            <person name="Zhao X."/>
            <person name="Boylan J."/>
            <person name="Ott S."/>
            <person name="Bowen H."/>
            <person name="Vavikolanu K."/>
            <person name="Mehta A."/>
            <person name="Aluvathingal J."/>
            <person name="Nadendla S."/>
            <person name="Yan Y."/>
            <person name="Sichtig H."/>
        </authorList>
    </citation>
    <scope>NUCLEOTIDE SEQUENCE [LARGE SCALE GENOMIC DNA]</scope>
    <source>
        <strain evidence="9 11">FDAARGOS_1026</strain>
    </source>
</reference>
<dbReference type="InterPro" id="IPR014284">
    <property type="entry name" value="RNA_pol_sigma-70_dom"/>
</dbReference>
<dbReference type="GO" id="GO:0006352">
    <property type="term" value="P:DNA-templated transcription initiation"/>
    <property type="evidence" value="ECO:0007669"/>
    <property type="project" value="InterPro"/>
</dbReference>
<reference evidence="8 10" key="1">
    <citation type="submission" date="2019-01" db="EMBL/GenBank/DDBJ databases">
        <title>Brevundimonas diminuta Genome sequencing and assembly.</title>
        <authorList>
            <person name="Chen H."/>
        </authorList>
    </citation>
    <scope>NUCLEOTIDE SEQUENCE [LARGE SCALE GENOMIC DNA]</scope>
    <source>
        <strain evidence="8">ATCC</strain>
        <strain evidence="10">ATCC(B) 19146</strain>
    </source>
</reference>
<evidence type="ECO:0000313" key="10">
    <source>
        <dbReference type="Proteomes" id="UP000287388"/>
    </source>
</evidence>
<dbReference type="Proteomes" id="UP000287388">
    <property type="component" value="Chromosome"/>
</dbReference>
<dbReference type="InterPro" id="IPR013325">
    <property type="entry name" value="RNA_pol_sigma_r2"/>
</dbReference>
<dbReference type="EMBL" id="CP066026">
    <property type="protein sequence ID" value="QQB87531.1"/>
    <property type="molecule type" value="Genomic_DNA"/>
</dbReference>
<dbReference type="Pfam" id="PF08281">
    <property type="entry name" value="Sigma70_r4_2"/>
    <property type="match status" value="1"/>
</dbReference>
<dbReference type="CDD" id="cd06171">
    <property type="entry name" value="Sigma70_r4"/>
    <property type="match status" value="1"/>
</dbReference>
<evidence type="ECO:0000256" key="4">
    <source>
        <dbReference type="ARBA" id="ARBA00023125"/>
    </source>
</evidence>
<dbReference type="EMBL" id="CP035093">
    <property type="protein sequence ID" value="QAT15087.1"/>
    <property type="molecule type" value="Genomic_DNA"/>
</dbReference>
<gene>
    <name evidence="8" type="ORF">EQG53_12375</name>
    <name evidence="9" type="ORF">I6H83_10075</name>
</gene>
<dbReference type="SUPFAM" id="SSF88946">
    <property type="entry name" value="Sigma2 domain of RNA polymerase sigma factors"/>
    <property type="match status" value="1"/>
</dbReference>
<dbReference type="InterPro" id="IPR007627">
    <property type="entry name" value="RNA_pol_sigma70_r2"/>
</dbReference>
<accession>A0A410NZ09</accession>
<protein>
    <submittedName>
        <fullName evidence="8">RNA polymerase sigma factor</fullName>
    </submittedName>
</protein>
<dbReference type="GO" id="GO:0003677">
    <property type="term" value="F:DNA binding"/>
    <property type="evidence" value="ECO:0007669"/>
    <property type="project" value="UniProtKB-KW"/>
</dbReference>
<evidence type="ECO:0000259" key="7">
    <source>
        <dbReference type="Pfam" id="PF08281"/>
    </source>
</evidence>
<organism evidence="8 10">
    <name type="scientific">Brevundimonas diminuta</name>
    <name type="common">Pseudomonas diminuta</name>
    <dbReference type="NCBI Taxonomy" id="293"/>
    <lineage>
        <taxon>Bacteria</taxon>
        <taxon>Pseudomonadati</taxon>
        <taxon>Pseudomonadota</taxon>
        <taxon>Alphaproteobacteria</taxon>
        <taxon>Caulobacterales</taxon>
        <taxon>Caulobacteraceae</taxon>
        <taxon>Brevundimonas</taxon>
    </lineage>
</organism>
<dbReference type="RefSeq" id="WP_128720095.1">
    <property type="nucleotide sequence ID" value="NZ_CBCRVN010000031.1"/>
</dbReference>
<evidence type="ECO:0000313" key="9">
    <source>
        <dbReference type="EMBL" id="QQB87531.1"/>
    </source>
</evidence>
<keyword evidence="5" id="KW-0804">Transcription</keyword>
<dbReference type="InterPro" id="IPR013249">
    <property type="entry name" value="RNA_pol_sigma70_r4_t2"/>
</dbReference>
<keyword evidence="11" id="KW-1185">Reference proteome</keyword>
<feature type="domain" description="RNA polymerase sigma-70 region 2" evidence="6">
    <location>
        <begin position="25"/>
        <end position="88"/>
    </location>
</feature>
<dbReference type="AlphaFoldDB" id="A0A410NZ09"/>
<evidence type="ECO:0000256" key="1">
    <source>
        <dbReference type="ARBA" id="ARBA00010641"/>
    </source>
</evidence>
<dbReference type="InterPro" id="IPR039425">
    <property type="entry name" value="RNA_pol_sigma-70-like"/>
</dbReference>
<dbReference type="Pfam" id="PF04542">
    <property type="entry name" value="Sigma70_r2"/>
    <property type="match status" value="1"/>
</dbReference>
<keyword evidence="3" id="KW-0731">Sigma factor</keyword>
<keyword evidence="4" id="KW-0238">DNA-binding</keyword>
<dbReference type="KEGG" id="bdm:EQG53_12375"/>
<dbReference type="PANTHER" id="PTHR43133">
    <property type="entry name" value="RNA POLYMERASE ECF-TYPE SIGMA FACTO"/>
    <property type="match status" value="1"/>
</dbReference>
<dbReference type="SUPFAM" id="SSF88659">
    <property type="entry name" value="Sigma3 and sigma4 domains of RNA polymerase sigma factors"/>
    <property type="match status" value="1"/>
</dbReference>
<dbReference type="InterPro" id="IPR036388">
    <property type="entry name" value="WH-like_DNA-bd_sf"/>
</dbReference>
<feature type="domain" description="RNA polymerase sigma factor 70 region 4 type 2" evidence="7">
    <location>
        <begin position="125"/>
        <end position="177"/>
    </location>
</feature>